<keyword evidence="5" id="KW-0472">Membrane</keyword>
<evidence type="ECO:0000256" key="3">
    <source>
        <dbReference type="ARBA" id="ARBA00008719"/>
    </source>
</evidence>
<accession>A0A0X9K8G9</accession>
<feature type="region of interest" description="Disordered" evidence="9">
    <location>
        <begin position="145"/>
        <end position="166"/>
    </location>
</feature>
<evidence type="ECO:0000256" key="9">
    <source>
        <dbReference type="SAM" id="MobiDB-lite"/>
    </source>
</evidence>
<keyword evidence="8" id="KW-0449">Lipoprotein</keyword>
<keyword evidence="7" id="KW-0998">Cell outer membrane</keyword>
<evidence type="ECO:0000256" key="6">
    <source>
        <dbReference type="ARBA" id="ARBA00023139"/>
    </source>
</evidence>
<dbReference type="AlphaFoldDB" id="A0A0X9K8G9"/>
<sequence>MILFSIINIVMISCGSGGAASKDGQAAKADGTVIDLVKVSKKIKDAVEFAASVKEVETLVKSVDELVKAIGKKIKNDDEGFDTEANKNGSLLAGILQLMFAVGTKLEVLEKTAEISNELNGKVTASKSENTALITRLKGGDDSLGKSYASDTDTKNAIDKNDNTGGKGRKEIVKLNTAVDALLKSAQDAVLAAVAKLTISTKADPAKP</sequence>
<dbReference type="InterPro" id="IPR001800">
    <property type="entry name" value="Lipoprotein_OspC"/>
</dbReference>
<evidence type="ECO:0000256" key="5">
    <source>
        <dbReference type="ARBA" id="ARBA00023136"/>
    </source>
</evidence>
<dbReference type="GO" id="GO:0009279">
    <property type="term" value="C:cell outer membrane"/>
    <property type="evidence" value="ECO:0007669"/>
    <property type="project" value="UniProtKB-SubCell"/>
</dbReference>
<evidence type="ECO:0000256" key="2">
    <source>
        <dbReference type="ARBA" id="ARBA00004459"/>
    </source>
</evidence>
<dbReference type="SUPFAM" id="SSF63515">
    <property type="entry name" value="Outer surface protein C (OspC)"/>
    <property type="match status" value="1"/>
</dbReference>
<gene>
    <name evidence="10" type="primary">vsp4</name>
    <name evidence="10" type="ORF">I871_E0025</name>
</gene>
<organism evidence="10">
    <name type="scientific">Borrelia miyamotoi</name>
    <dbReference type="NCBI Taxonomy" id="47466"/>
    <lineage>
        <taxon>Bacteria</taxon>
        <taxon>Pseudomonadati</taxon>
        <taxon>Spirochaetota</taxon>
        <taxon>Spirochaetia</taxon>
        <taxon>Spirochaetales</taxon>
        <taxon>Borreliaceae</taxon>
        <taxon>Borrelia</taxon>
    </lineage>
</organism>
<dbReference type="InterPro" id="IPR036437">
    <property type="entry name" value="OspC-like_sf"/>
</dbReference>
<keyword evidence="4" id="KW-0732">Signal</keyword>
<comment type="subcellular location">
    <subcellularLocation>
        <location evidence="2">Cell outer membrane</location>
        <topology evidence="2">Lipid-anchor</topology>
    </subcellularLocation>
</comment>
<evidence type="ECO:0000256" key="4">
    <source>
        <dbReference type="ARBA" id="ARBA00022729"/>
    </source>
</evidence>
<keyword evidence="10" id="KW-0614">Plasmid</keyword>
<dbReference type="Gene3D" id="1.20.120.240">
    <property type="entry name" value="Lipoprotein, type 6"/>
    <property type="match status" value="1"/>
</dbReference>
<protein>
    <submittedName>
        <fullName evidence="10">Vsp4</fullName>
    </submittedName>
</protein>
<dbReference type="Pfam" id="PF01441">
    <property type="entry name" value="Lipoprotein_6"/>
    <property type="match status" value="1"/>
</dbReference>
<evidence type="ECO:0000256" key="7">
    <source>
        <dbReference type="ARBA" id="ARBA00023237"/>
    </source>
</evidence>
<evidence type="ECO:0000256" key="1">
    <source>
        <dbReference type="ARBA" id="ARBA00003932"/>
    </source>
</evidence>
<comment type="similarity">
    <text evidence="3">Belongs to the variable small protein (Vsp) family.</text>
</comment>
<name>A0A0X9K8G9_9SPIR</name>
<geneLocation type="plasmid" evidence="10">
    <name>lpE</name>
</geneLocation>
<reference evidence="10" key="1">
    <citation type="journal article" date="2016" name="PLoS ONE">
        <title>Multiple and Diverse vsp and vlp Sequences in Borrelia miyamotoi, a Hard Tick-Borne Zoonotic Pathogen.</title>
        <authorList>
            <person name="Barbour A.G."/>
        </authorList>
    </citation>
    <scope>NUCLEOTIDE SEQUENCE</scope>
    <source>
        <strain evidence="10">LB-2001</strain>
        <plasmid evidence="10">lpE</plasmid>
    </source>
</reference>
<keyword evidence="6" id="KW-0564">Palmitate</keyword>
<feature type="compositionally biased region" description="Basic and acidic residues" evidence="9">
    <location>
        <begin position="152"/>
        <end position="166"/>
    </location>
</feature>
<proteinExistence type="inferred from homology"/>
<evidence type="ECO:0000256" key="8">
    <source>
        <dbReference type="ARBA" id="ARBA00023288"/>
    </source>
</evidence>
<dbReference type="EMBL" id="KU041636">
    <property type="protein sequence ID" value="ALU64345.1"/>
    <property type="molecule type" value="Genomic_DNA"/>
</dbReference>
<evidence type="ECO:0000313" key="10">
    <source>
        <dbReference type="EMBL" id="ALU64345.1"/>
    </source>
</evidence>
<comment type="function">
    <text evidence="1">The Vlp and Vsp proteins are antigenically distinct proteins, only one vlp or vsp gene is transcriptionally active at any one time. Switching between these genes is a mechanism of host immune response evasion.</text>
</comment>